<evidence type="ECO:0000259" key="2">
    <source>
        <dbReference type="PROSITE" id="PS50113"/>
    </source>
</evidence>
<comment type="caution">
    <text evidence="3">The sequence shown here is derived from an EMBL/GenBank/DDBJ whole genome shotgun (WGS) entry which is preliminary data.</text>
</comment>
<name>A0ABT8MD18_9EURY</name>
<dbReference type="PANTHER" id="PTHR44757:SF2">
    <property type="entry name" value="BIOFILM ARCHITECTURE MAINTENANCE PROTEIN MBAA"/>
    <property type="match status" value="1"/>
</dbReference>
<reference evidence="3" key="1">
    <citation type="submission" date="2019-05" db="EMBL/GenBank/DDBJ databases">
        <title>Methanoculleus sp. FWC-SCC1, a methanogenic archaeon isolated from deep marine cold seep.</title>
        <authorList>
            <person name="Chen Y.-W."/>
            <person name="Chen S.-C."/>
            <person name="Teng N.-H."/>
            <person name="Lai M.-C."/>
        </authorList>
    </citation>
    <scope>NUCLEOTIDE SEQUENCE</scope>
    <source>
        <strain evidence="3">FWC-SCC1</strain>
    </source>
</reference>
<proteinExistence type="predicted"/>
<dbReference type="NCBIfam" id="TIGR00229">
    <property type="entry name" value="sensory_box"/>
    <property type="match status" value="4"/>
</dbReference>
<dbReference type="InterPro" id="IPR013655">
    <property type="entry name" value="PAS_fold_3"/>
</dbReference>
<dbReference type="InterPro" id="IPR013656">
    <property type="entry name" value="PAS_4"/>
</dbReference>
<keyword evidence="4" id="KW-1185">Reference proteome</keyword>
<dbReference type="InterPro" id="IPR013767">
    <property type="entry name" value="PAS_fold"/>
</dbReference>
<evidence type="ECO:0000259" key="1">
    <source>
        <dbReference type="PROSITE" id="PS50112"/>
    </source>
</evidence>
<feature type="domain" description="PAS" evidence="1">
    <location>
        <begin position="8"/>
        <end position="79"/>
    </location>
</feature>
<dbReference type="InterPro" id="IPR035965">
    <property type="entry name" value="PAS-like_dom_sf"/>
</dbReference>
<dbReference type="SMART" id="SM00086">
    <property type="entry name" value="PAC"/>
    <property type="match status" value="2"/>
</dbReference>
<dbReference type="Pfam" id="PF08448">
    <property type="entry name" value="PAS_4"/>
    <property type="match status" value="2"/>
</dbReference>
<dbReference type="PROSITE" id="PS50113">
    <property type="entry name" value="PAC"/>
    <property type="match status" value="2"/>
</dbReference>
<gene>
    <name evidence="3" type="ORF">FGU65_13275</name>
</gene>
<dbReference type="Proteomes" id="UP001168338">
    <property type="component" value="Unassembled WGS sequence"/>
</dbReference>
<dbReference type="InterPro" id="IPR000700">
    <property type="entry name" value="PAS-assoc_C"/>
</dbReference>
<dbReference type="InterPro" id="IPR052155">
    <property type="entry name" value="Biofilm_reg_signaling"/>
</dbReference>
<feature type="domain" description="PAC" evidence="2">
    <location>
        <begin position="441"/>
        <end position="493"/>
    </location>
</feature>
<dbReference type="PROSITE" id="PS50112">
    <property type="entry name" value="PAS"/>
    <property type="match status" value="3"/>
</dbReference>
<organism evidence="3 4">
    <name type="scientific">Methanoculleus frigidifontis</name>
    <dbReference type="NCBI Taxonomy" id="2584085"/>
    <lineage>
        <taxon>Archaea</taxon>
        <taxon>Methanobacteriati</taxon>
        <taxon>Methanobacteriota</taxon>
        <taxon>Stenosarchaea group</taxon>
        <taxon>Methanomicrobia</taxon>
        <taxon>Methanomicrobiales</taxon>
        <taxon>Methanomicrobiaceae</taxon>
        <taxon>Methanoculleus</taxon>
    </lineage>
</organism>
<dbReference type="SMART" id="SM00091">
    <property type="entry name" value="PAS"/>
    <property type="match status" value="4"/>
</dbReference>
<feature type="domain" description="PAC" evidence="2">
    <location>
        <begin position="319"/>
        <end position="371"/>
    </location>
</feature>
<feature type="domain" description="PAS" evidence="1">
    <location>
        <begin position="368"/>
        <end position="421"/>
    </location>
</feature>
<dbReference type="Gene3D" id="3.30.450.20">
    <property type="entry name" value="PAS domain"/>
    <property type="match status" value="4"/>
</dbReference>
<dbReference type="InterPro" id="IPR001610">
    <property type="entry name" value="PAC"/>
</dbReference>
<evidence type="ECO:0000313" key="4">
    <source>
        <dbReference type="Proteomes" id="UP001168338"/>
    </source>
</evidence>
<dbReference type="EMBL" id="VCYH01000010">
    <property type="protein sequence ID" value="MDN7025839.1"/>
    <property type="molecule type" value="Genomic_DNA"/>
</dbReference>
<dbReference type="RefSeq" id="WP_301665031.1">
    <property type="nucleotide sequence ID" value="NZ_VCYH01000010.1"/>
</dbReference>
<dbReference type="Pfam" id="PF08447">
    <property type="entry name" value="PAS_3"/>
    <property type="match status" value="1"/>
</dbReference>
<dbReference type="Pfam" id="PF00989">
    <property type="entry name" value="PAS"/>
    <property type="match status" value="1"/>
</dbReference>
<dbReference type="SUPFAM" id="SSF55785">
    <property type="entry name" value="PYP-like sensor domain (PAS domain)"/>
    <property type="match status" value="4"/>
</dbReference>
<accession>A0ABT8MD18</accession>
<dbReference type="CDD" id="cd00130">
    <property type="entry name" value="PAS"/>
    <property type="match status" value="3"/>
</dbReference>
<dbReference type="PANTHER" id="PTHR44757">
    <property type="entry name" value="DIGUANYLATE CYCLASE DGCP"/>
    <property type="match status" value="1"/>
</dbReference>
<dbReference type="InterPro" id="IPR000014">
    <property type="entry name" value="PAS"/>
</dbReference>
<sequence length="569" mass="63050">MTGIDRNDALFFSLVLDDLNDGILLLDADRRVVRVNQALQKLLGVRQEDVAGADASGALSGPLARTLGEAAAQRILKSPAGAAGQTYRICSPDGTVQWFSVTVKPPVSGLQAVIVRDVTAAEDLRRFRTALDHSPVVVFAQDTDLRYTWTYNQQFGVTDASVIGKTDADLFLPEDAASLAALKRRVLETGEVIRREVLLTIGGTLHVRDMTLEPLLDAECRPCSIVGAAYDVTSQKRNERALRESEARFRGIFEDAGVGILLADLDGSIIESNPALQEMLGYTGEELSGTAIEEITHPEDAPAAASSYAGMRAGRLEQFRSAKRYVTKSGSVLWVRVIVSLLRDADGHPHRIIAMVENITGQKHLEQHLAYQASLLERVNDAIIATDEHLIVTAWNRAAEELYGYSADEACGRPVQDLFSPAKRIDDLGGIVRLVESTGQHRTEVVHHHRDGRPIYLESSITPLRDAEGRVTGYISVNRDILERKMAEKIKRQAFGQIEQNMEQFAILGDHIRHPLQVIQARADLLDDPEISASVRDQVRRINDIIRQLDKGWIESRKIREFLLRNELI</sequence>
<feature type="domain" description="PAS" evidence="1">
    <location>
        <begin position="245"/>
        <end position="300"/>
    </location>
</feature>
<evidence type="ECO:0000313" key="3">
    <source>
        <dbReference type="EMBL" id="MDN7025839.1"/>
    </source>
</evidence>
<protein>
    <submittedName>
        <fullName evidence="3">PAS domain S-box protein</fullName>
    </submittedName>
</protein>